<feature type="compositionally biased region" description="Polar residues" evidence="7">
    <location>
        <begin position="192"/>
        <end position="201"/>
    </location>
</feature>
<keyword evidence="2" id="KW-0507">mRNA processing</keyword>
<feature type="region of interest" description="Disordered" evidence="7">
    <location>
        <begin position="190"/>
        <end position="216"/>
    </location>
</feature>
<feature type="domain" description="RRM" evidence="8">
    <location>
        <begin position="106"/>
        <end position="184"/>
    </location>
</feature>
<dbReference type="InterPro" id="IPR034393">
    <property type="entry name" value="TatSF1-like"/>
</dbReference>
<keyword evidence="5" id="KW-0508">mRNA splicing</keyword>
<sequence length="357" mass="39443">MEKPNTHYCRDIHARHDTMEEERTRIELARIKNLAYIREYVHAYTRKRWMTDWWLTGSGGLDEQEADREAQAFLDSVRHDVLGGDAHDDATAAKKKKAPSAGPKNTSVYVTGLTTYIACKQLEGVCAQLGKVRRIKFYKDDRGGLKGDAVVTYASHAGMRKAIERLDNLEIKPGVRINAVEASFGAKKATVAGNNNPANSDHASESTPTPSSQPEPEVATRLFAGDVVLQEDSSKDDAADNKTATATPQLDLPSKSIILKHVWDPLEPQTNIHVFDELEEDMRSECSKFGAVDHVNIVANGSVVVRFHELDSAIKCLRVMQGRWFAGRQIVALFDPSTPEKPADTDTEVEAFLASIG</sequence>
<evidence type="ECO:0000256" key="7">
    <source>
        <dbReference type="SAM" id="MobiDB-lite"/>
    </source>
</evidence>
<dbReference type="CDD" id="cd12285">
    <property type="entry name" value="RRM3_RBM39_like"/>
    <property type="match status" value="1"/>
</dbReference>
<dbReference type="SUPFAM" id="SSF54928">
    <property type="entry name" value="RNA-binding domain, RBD"/>
    <property type="match status" value="1"/>
</dbReference>
<evidence type="ECO:0000256" key="1">
    <source>
        <dbReference type="ARBA" id="ARBA00007747"/>
    </source>
</evidence>
<keyword evidence="10" id="KW-1185">Reference proteome</keyword>
<dbReference type="PROSITE" id="PS50102">
    <property type="entry name" value="RRM"/>
    <property type="match status" value="1"/>
</dbReference>
<proteinExistence type="inferred from homology"/>
<evidence type="ECO:0000256" key="6">
    <source>
        <dbReference type="PROSITE-ProRule" id="PRU00176"/>
    </source>
</evidence>
<comment type="caution">
    <text evidence="9">The sequence shown here is derived from an EMBL/GenBank/DDBJ whole genome shotgun (WGS) entry which is preliminary data.</text>
</comment>
<dbReference type="EMBL" id="DAKRPA010000171">
    <property type="protein sequence ID" value="DAZ96315.1"/>
    <property type="molecule type" value="Genomic_DNA"/>
</dbReference>
<dbReference type="InterPro" id="IPR012677">
    <property type="entry name" value="Nucleotide-bd_a/b_plait_sf"/>
</dbReference>
<dbReference type="AlphaFoldDB" id="A0AAV2YQG0"/>
<evidence type="ECO:0000256" key="5">
    <source>
        <dbReference type="ARBA" id="ARBA00023187"/>
    </source>
</evidence>
<keyword evidence="4 6" id="KW-0694">RNA-binding</keyword>
<gene>
    <name evidence="9" type="ORF">N0F65_008439</name>
</gene>
<dbReference type="FunFam" id="3.30.70.330:FF:000105">
    <property type="entry name" value="HIV Tat-specific factor 1 homolog"/>
    <property type="match status" value="1"/>
</dbReference>
<reference evidence="9" key="2">
    <citation type="journal article" date="2023" name="Microbiol Resour">
        <title>Decontamination and Annotation of the Draft Genome Sequence of the Oomycete Lagenidium giganteum ARSEF 373.</title>
        <authorList>
            <person name="Morgan W.R."/>
            <person name="Tartar A."/>
        </authorList>
    </citation>
    <scope>NUCLEOTIDE SEQUENCE</scope>
    <source>
        <strain evidence="9">ARSEF 373</strain>
    </source>
</reference>
<dbReference type="GO" id="GO:0005686">
    <property type="term" value="C:U2 snRNP"/>
    <property type="evidence" value="ECO:0007669"/>
    <property type="project" value="TreeGrafter"/>
</dbReference>
<feature type="compositionally biased region" description="Low complexity" evidence="7">
    <location>
        <begin position="205"/>
        <end position="216"/>
    </location>
</feature>
<evidence type="ECO:0000256" key="3">
    <source>
        <dbReference type="ARBA" id="ARBA00022737"/>
    </source>
</evidence>
<reference evidence="9" key="1">
    <citation type="submission" date="2022-11" db="EMBL/GenBank/DDBJ databases">
        <authorList>
            <person name="Morgan W.R."/>
            <person name="Tartar A."/>
        </authorList>
    </citation>
    <scope>NUCLEOTIDE SEQUENCE</scope>
    <source>
        <strain evidence="9">ARSEF 373</strain>
    </source>
</reference>
<dbReference type="GO" id="GO:0000398">
    <property type="term" value="P:mRNA splicing, via spliceosome"/>
    <property type="evidence" value="ECO:0007669"/>
    <property type="project" value="UniProtKB-ARBA"/>
</dbReference>
<dbReference type="InterPro" id="IPR000504">
    <property type="entry name" value="RRM_dom"/>
</dbReference>
<evidence type="ECO:0000256" key="4">
    <source>
        <dbReference type="ARBA" id="ARBA00022884"/>
    </source>
</evidence>
<dbReference type="SMART" id="SM00360">
    <property type="entry name" value="RRM"/>
    <property type="match status" value="2"/>
</dbReference>
<organism evidence="9 10">
    <name type="scientific">Lagenidium giganteum</name>
    <dbReference type="NCBI Taxonomy" id="4803"/>
    <lineage>
        <taxon>Eukaryota</taxon>
        <taxon>Sar</taxon>
        <taxon>Stramenopiles</taxon>
        <taxon>Oomycota</taxon>
        <taxon>Peronosporomycetes</taxon>
        <taxon>Pythiales</taxon>
        <taxon>Pythiaceae</taxon>
    </lineage>
</organism>
<protein>
    <recommendedName>
        <fullName evidence="8">RRM domain-containing protein</fullName>
    </recommendedName>
</protein>
<comment type="similarity">
    <text evidence="1">Belongs to the HTATSF1 family.</text>
</comment>
<dbReference type="PANTHER" id="PTHR15608:SF0">
    <property type="entry name" value="HIV TAT-SPECIFIC FACTOR 1"/>
    <property type="match status" value="1"/>
</dbReference>
<accession>A0AAV2YQG0</accession>
<evidence type="ECO:0000259" key="8">
    <source>
        <dbReference type="PROSITE" id="PS50102"/>
    </source>
</evidence>
<dbReference type="GO" id="GO:0005684">
    <property type="term" value="C:U2-type spliceosomal complex"/>
    <property type="evidence" value="ECO:0007669"/>
    <property type="project" value="TreeGrafter"/>
</dbReference>
<dbReference type="Proteomes" id="UP001146120">
    <property type="component" value="Unassembled WGS sequence"/>
</dbReference>
<evidence type="ECO:0000313" key="10">
    <source>
        <dbReference type="Proteomes" id="UP001146120"/>
    </source>
</evidence>
<evidence type="ECO:0000313" key="9">
    <source>
        <dbReference type="EMBL" id="DAZ96315.1"/>
    </source>
</evidence>
<dbReference type="GO" id="GO:0003723">
    <property type="term" value="F:RNA binding"/>
    <property type="evidence" value="ECO:0007669"/>
    <property type="project" value="UniProtKB-UniRule"/>
</dbReference>
<dbReference type="PANTHER" id="PTHR15608">
    <property type="entry name" value="SPLICING FACTOR U2AF-ASSOCIATED PROTEIN 2"/>
    <property type="match status" value="1"/>
</dbReference>
<keyword evidence="3" id="KW-0677">Repeat</keyword>
<evidence type="ECO:0000256" key="2">
    <source>
        <dbReference type="ARBA" id="ARBA00022664"/>
    </source>
</evidence>
<dbReference type="InterPro" id="IPR035979">
    <property type="entry name" value="RBD_domain_sf"/>
</dbReference>
<name>A0AAV2YQG0_9STRA</name>
<dbReference type="Gene3D" id="3.30.70.330">
    <property type="match status" value="2"/>
</dbReference>
<dbReference type="Pfam" id="PF00076">
    <property type="entry name" value="RRM_1"/>
    <property type="match status" value="2"/>
</dbReference>